<accession>A0A239JZT3</accession>
<dbReference type="PANTHER" id="PTHR43777:SF1">
    <property type="entry name" value="MOLYBDENUM COFACTOR CYTIDYLYLTRANSFERASE"/>
    <property type="match status" value="1"/>
</dbReference>
<dbReference type="SUPFAM" id="SSF53448">
    <property type="entry name" value="Nucleotide-diphospho-sugar transferases"/>
    <property type="match status" value="1"/>
</dbReference>
<feature type="domain" description="MobA-like NTP transferase" evidence="2">
    <location>
        <begin position="9"/>
        <end position="168"/>
    </location>
</feature>
<dbReference type="Proteomes" id="UP000198339">
    <property type="component" value="Unassembled WGS sequence"/>
</dbReference>
<dbReference type="InterPro" id="IPR025877">
    <property type="entry name" value="MobA-like_NTP_Trfase"/>
</dbReference>
<gene>
    <name evidence="3" type="ORF">SAMN06295955_11218</name>
</gene>
<organism evidence="3 4">
    <name type="scientific">Sphingopyxis indica</name>
    <dbReference type="NCBI Taxonomy" id="436663"/>
    <lineage>
        <taxon>Bacteria</taxon>
        <taxon>Pseudomonadati</taxon>
        <taxon>Pseudomonadota</taxon>
        <taxon>Alphaproteobacteria</taxon>
        <taxon>Sphingomonadales</taxon>
        <taxon>Sphingomonadaceae</taxon>
        <taxon>Sphingopyxis</taxon>
    </lineage>
</organism>
<keyword evidence="3" id="KW-0808">Transferase</keyword>
<sequence length="189" mass="19453">MIEPEAIAAVLLAAGRSQRFGARDKLAEPLGGVPLALHAARRIADLDAGVRIAVCAEESPLAGEFARLGFAIKVNAEPELGLSHSLALGIEAAAVAGARAALVLLGDMPFVRTDHLRALLAGFDPDEAPVVASAREGIAMPPALFARSLFDTLRDSSGDRGGRALLGAARLVAAPAAELADIDRPADLR</sequence>
<evidence type="ECO:0000313" key="4">
    <source>
        <dbReference type="Proteomes" id="UP000198339"/>
    </source>
</evidence>
<evidence type="ECO:0000256" key="1">
    <source>
        <dbReference type="ARBA" id="ARBA00022842"/>
    </source>
</evidence>
<keyword evidence="1" id="KW-0460">Magnesium</keyword>
<keyword evidence="4" id="KW-1185">Reference proteome</keyword>
<dbReference type="EMBL" id="FZPA01000012">
    <property type="protein sequence ID" value="SNT11597.1"/>
    <property type="molecule type" value="Genomic_DNA"/>
</dbReference>
<dbReference type="Pfam" id="PF12804">
    <property type="entry name" value="NTP_transf_3"/>
    <property type="match status" value="1"/>
</dbReference>
<protein>
    <submittedName>
        <fullName evidence="3">Molybdenum cofactor cytidylyltransferase</fullName>
    </submittedName>
</protein>
<dbReference type="AlphaFoldDB" id="A0A239JZT3"/>
<evidence type="ECO:0000313" key="3">
    <source>
        <dbReference type="EMBL" id="SNT11597.1"/>
    </source>
</evidence>
<name>A0A239JZT3_9SPHN</name>
<dbReference type="GO" id="GO:0016779">
    <property type="term" value="F:nucleotidyltransferase activity"/>
    <property type="evidence" value="ECO:0007669"/>
    <property type="project" value="UniProtKB-KW"/>
</dbReference>
<proteinExistence type="predicted"/>
<evidence type="ECO:0000259" key="2">
    <source>
        <dbReference type="Pfam" id="PF12804"/>
    </source>
</evidence>
<reference evidence="3 4" key="1">
    <citation type="submission" date="2017-06" db="EMBL/GenBank/DDBJ databases">
        <authorList>
            <person name="Kim H.J."/>
            <person name="Triplett B.A."/>
        </authorList>
    </citation>
    <scope>NUCLEOTIDE SEQUENCE [LARGE SCALE GENOMIC DNA]</scope>
    <source>
        <strain evidence="3 4">DS15</strain>
    </source>
</reference>
<dbReference type="Gene3D" id="3.90.550.10">
    <property type="entry name" value="Spore Coat Polysaccharide Biosynthesis Protein SpsA, Chain A"/>
    <property type="match status" value="1"/>
</dbReference>
<dbReference type="PANTHER" id="PTHR43777">
    <property type="entry name" value="MOLYBDENUM COFACTOR CYTIDYLYLTRANSFERASE"/>
    <property type="match status" value="1"/>
</dbReference>
<dbReference type="CDD" id="cd04182">
    <property type="entry name" value="GT_2_like_f"/>
    <property type="match status" value="1"/>
</dbReference>
<dbReference type="InterPro" id="IPR029044">
    <property type="entry name" value="Nucleotide-diphossugar_trans"/>
</dbReference>
<keyword evidence="3" id="KW-0548">Nucleotidyltransferase</keyword>